<sequence length="445" mass="47549">MEASLLFSALIFVVTYGAIISGKVQRSVAAMVGAVAMVLLGLYYGFYTQSEVIVHAIDWNTIGLLLGMMLLVGVLEDTGLFQALAVWVAKISRGRYFYLIMLFGFLTAIASTTIDNVTTLLLVAPISLSICADLGVDPKPILLTEALFSNVGGVATLVGDPPNVMISGAGGFSYLDFISNLAPVVIICVLASLVAFKFLFARKAEEENAKIREKANSQESFLKRRPSEEVKDWGLLKRSVSVLGLVIFLFVIHHEIGLMPATVALTGAATLLLITRPEMERIVGRVKWTTLLFFAGLFVVVHGVSETGLLNWVASGVTELTAGSVVLSILAVLFITAFGSAVIDNIPFTMAMIPVVTQMSSSLGMESSILWWALAFGAGFGGNGTYIGSSANVITVKISEDYGQPISFTYWLKHGTIIMVITTVIAGLALATQALTPMHIPLLPG</sequence>
<evidence type="ECO:0000259" key="9">
    <source>
        <dbReference type="Pfam" id="PF03600"/>
    </source>
</evidence>
<dbReference type="CDD" id="cd01116">
    <property type="entry name" value="P_permease"/>
    <property type="match status" value="1"/>
</dbReference>
<keyword evidence="5 8" id="KW-0812">Transmembrane</keyword>
<feature type="transmembrane region" description="Helical" evidence="8">
    <location>
        <begin position="369"/>
        <end position="388"/>
    </location>
</feature>
<name>A0ABR5TJL4_9EURY</name>
<keyword evidence="11" id="KW-1185">Reference proteome</keyword>
<feature type="transmembrane region" description="Helical" evidence="8">
    <location>
        <begin position="6"/>
        <end position="21"/>
    </location>
</feature>
<evidence type="ECO:0000256" key="1">
    <source>
        <dbReference type="ARBA" id="ARBA00004651"/>
    </source>
</evidence>
<dbReference type="InterPro" id="IPR051475">
    <property type="entry name" value="Diverse_Ion_Transporter"/>
</dbReference>
<evidence type="ECO:0000313" key="11">
    <source>
        <dbReference type="Proteomes" id="UP000070633"/>
    </source>
</evidence>
<dbReference type="InterPro" id="IPR000802">
    <property type="entry name" value="Arsenical_pump_ArsB"/>
</dbReference>
<feature type="transmembrane region" description="Helical" evidence="8">
    <location>
        <begin position="325"/>
        <end position="348"/>
    </location>
</feature>
<dbReference type="InterPro" id="IPR004680">
    <property type="entry name" value="Cit_transptr-like_dom"/>
</dbReference>
<evidence type="ECO:0000256" key="5">
    <source>
        <dbReference type="ARBA" id="ARBA00022692"/>
    </source>
</evidence>
<organism evidence="10 11">
    <name type="scientific">candidate division MSBL1 archaeon SCGC-AAA382M17</name>
    <dbReference type="NCBI Taxonomy" id="1698284"/>
    <lineage>
        <taxon>Archaea</taxon>
        <taxon>Methanobacteriati</taxon>
        <taxon>Methanobacteriota</taxon>
        <taxon>candidate division MSBL1</taxon>
    </lineage>
</organism>
<comment type="caution">
    <text evidence="10">The sequence shown here is derived from an EMBL/GenBank/DDBJ whole genome shotgun (WGS) entry which is preliminary data.</text>
</comment>
<feature type="transmembrane region" description="Helical" evidence="8">
    <location>
        <begin position="181"/>
        <end position="200"/>
    </location>
</feature>
<feature type="domain" description="Citrate transporter-like" evidence="9">
    <location>
        <begin position="18"/>
        <end position="377"/>
    </location>
</feature>
<dbReference type="Proteomes" id="UP000070633">
    <property type="component" value="Unassembled WGS sequence"/>
</dbReference>
<evidence type="ECO:0000256" key="8">
    <source>
        <dbReference type="SAM" id="Phobius"/>
    </source>
</evidence>
<evidence type="ECO:0000256" key="4">
    <source>
        <dbReference type="ARBA" id="ARBA00022475"/>
    </source>
</evidence>
<evidence type="ECO:0000256" key="2">
    <source>
        <dbReference type="ARBA" id="ARBA00009843"/>
    </source>
</evidence>
<dbReference type="PRINTS" id="PR00758">
    <property type="entry name" value="ARSENICPUMP"/>
</dbReference>
<dbReference type="PANTHER" id="PTHR43568">
    <property type="entry name" value="P PROTEIN"/>
    <property type="match status" value="1"/>
</dbReference>
<accession>A0ABR5TJL4</accession>
<feature type="transmembrane region" description="Helical" evidence="8">
    <location>
        <begin position="286"/>
        <end position="305"/>
    </location>
</feature>
<feature type="transmembrane region" description="Helical" evidence="8">
    <location>
        <begin position="408"/>
        <end position="431"/>
    </location>
</feature>
<feature type="transmembrane region" description="Helical" evidence="8">
    <location>
        <begin position="96"/>
        <end position="114"/>
    </location>
</feature>
<evidence type="ECO:0000256" key="6">
    <source>
        <dbReference type="ARBA" id="ARBA00022989"/>
    </source>
</evidence>
<reference evidence="10 11" key="1">
    <citation type="journal article" date="2016" name="Sci. Rep.">
        <title>Metabolic traits of an uncultured archaeal lineage -MSBL1- from brine pools of the Red Sea.</title>
        <authorList>
            <person name="Mwirichia R."/>
            <person name="Alam I."/>
            <person name="Rashid M."/>
            <person name="Vinu M."/>
            <person name="Ba-Alawi W."/>
            <person name="Anthony Kamau A."/>
            <person name="Kamanda Ngugi D."/>
            <person name="Goker M."/>
            <person name="Klenk H.P."/>
            <person name="Bajic V."/>
            <person name="Stingl U."/>
        </authorList>
    </citation>
    <scope>NUCLEOTIDE SEQUENCE [LARGE SCALE GENOMIC DNA]</scope>
    <source>
        <strain evidence="10">SCGC-AAA382M17</strain>
    </source>
</reference>
<proteinExistence type="inferred from homology"/>
<feature type="transmembrane region" description="Helical" evidence="8">
    <location>
        <begin position="258"/>
        <end position="274"/>
    </location>
</feature>
<feature type="transmembrane region" description="Helical" evidence="8">
    <location>
        <begin position="28"/>
        <end position="46"/>
    </location>
</feature>
<feature type="transmembrane region" description="Helical" evidence="8">
    <location>
        <begin position="52"/>
        <end position="75"/>
    </location>
</feature>
<feature type="transmembrane region" description="Helical" evidence="8">
    <location>
        <begin position="235"/>
        <end position="252"/>
    </location>
</feature>
<comment type="similarity">
    <text evidence="2">Belongs to the CitM (TC 2.A.11) transporter family.</text>
</comment>
<dbReference type="PANTHER" id="PTHR43568:SF1">
    <property type="entry name" value="P PROTEIN"/>
    <property type="match status" value="1"/>
</dbReference>
<evidence type="ECO:0000256" key="7">
    <source>
        <dbReference type="ARBA" id="ARBA00023136"/>
    </source>
</evidence>
<dbReference type="EMBL" id="LHYI01000022">
    <property type="protein sequence ID" value="KXB08338.1"/>
    <property type="molecule type" value="Genomic_DNA"/>
</dbReference>
<keyword evidence="3" id="KW-0813">Transport</keyword>
<keyword evidence="7 8" id="KW-0472">Membrane</keyword>
<dbReference type="Pfam" id="PF03600">
    <property type="entry name" value="CitMHS"/>
    <property type="match status" value="1"/>
</dbReference>
<keyword evidence="4" id="KW-1003">Cell membrane</keyword>
<evidence type="ECO:0000313" key="10">
    <source>
        <dbReference type="EMBL" id="KXB08338.1"/>
    </source>
</evidence>
<gene>
    <name evidence="10" type="ORF">AKJ55_01175</name>
</gene>
<comment type="subcellular location">
    <subcellularLocation>
        <location evidence="1">Cell membrane</location>
        <topology evidence="1">Multi-pass membrane protein</topology>
    </subcellularLocation>
</comment>
<evidence type="ECO:0000256" key="3">
    <source>
        <dbReference type="ARBA" id="ARBA00022448"/>
    </source>
</evidence>
<keyword evidence="6 8" id="KW-1133">Transmembrane helix</keyword>
<protein>
    <recommendedName>
        <fullName evidence="9">Citrate transporter-like domain-containing protein</fullName>
    </recommendedName>
</protein>